<comment type="caution">
    <text evidence="1">The sequence shown here is derived from an EMBL/GenBank/DDBJ whole genome shotgun (WGS) entry which is preliminary data.</text>
</comment>
<accession>A0A016U801</accession>
<keyword evidence="2" id="KW-1185">Reference proteome</keyword>
<dbReference type="Proteomes" id="UP000024635">
    <property type="component" value="Unassembled WGS sequence"/>
</dbReference>
<protein>
    <submittedName>
        <fullName evidence="1">Uncharacterized protein</fullName>
    </submittedName>
</protein>
<dbReference type="EMBL" id="JARK01001389">
    <property type="protein sequence ID" value="EYC10977.1"/>
    <property type="molecule type" value="Genomic_DNA"/>
</dbReference>
<proteinExistence type="predicted"/>
<organism evidence="1 2">
    <name type="scientific">Ancylostoma ceylanicum</name>
    <dbReference type="NCBI Taxonomy" id="53326"/>
    <lineage>
        <taxon>Eukaryota</taxon>
        <taxon>Metazoa</taxon>
        <taxon>Ecdysozoa</taxon>
        <taxon>Nematoda</taxon>
        <taxon>Chromadorea</taxon>
        <taxon>Rhabditida</taxon>
        <taxon>Rhabditina</taxon>
        <taxon>Rhabditomorpha</taxon>
        <taxon>Strongyloidea</taxon>
        <taxon>Ancylostomatidae</taxon>
        <taxon>Ancylostomatinae</taxon>
        <taxon>Ancylostoma</taxon>
    </lineage>
</organism>
<evidence type="ECO:0000313" key="1">
    <source>
        <dbReference type="EMBL" id="EYC10977.1"/>
    </source>
</evidence>
<evidence type="ECO:0000313" key="2">
    <source>
        <dbReference type="Proteomes" id="UP000024635"/>
    </source>
</evidence>
<reference evidence="2" key="1">
    <citation type="journal article" date="2015" name="Nat. Genet.">
        <title>The genome and transcriptome of the zoonotic hookworm Ancylostoma ceylanicum identify infection-specific gene families.</title>
        <authorList>
            <person name="Schwarz E.M."/>
            <person name="Hu Y."/>
            <person name="Antoshechkin I."/>
            <person name="Miller M.M."/>
            <person name="Sternberg P.W."/>
            <person name="Aroian R.V."/>
        </authorList>
    </citation>
    <scope>NUCLEOTIDE SEQUENCE</scope>
    <source>
        <strain evidence="2">HY135</strain>
    </source>
</reference>
<gene>
    <name evidence="1" type="primary">Acey_s0053.g2402</name>
    <name evidence="1" type="ORF">Y032_0053g2402</name>
</gene>
<sequence length="70" mass="7630">MHVPAVLPAIVLIFICNKNAHLDMLEVEQLVDQLDPSDVVEKNQAMGFTFFAILVTKNAAQIATSSSFIA</sequence>
<dbReference type="AlphaFoldDB" id="A0A016U801"/>
<name>A0A016U801_9BILA</name>